<organism evidence="1 2">
    <name type="scientific">Lysinibacillus xylanilyticus</name>
    <dbReference type="NCBI Taxonomy" id="582475"/>
    <lineage>
        <taxon>Bacteria</taxon>
        <taxon>Bacillati</taxon>
        <taxon>Bacillota</taxon>
        <taxon>Bacilli</taxon>
        <taxon>Bacillales</taxon>
        <taxon>Bacillaceae</taxon>
        <taxon>Lysinibacillus</taxon>
    </lineage>
</organism>
<name>A0ABT4ETS8_9BACI</name>
<gene>
    <name evidence="1" type="ORF">M5W82_19335</name>
</gene>
<accession>A0ABT4ETS8</accession>
<proteinExistence type="predicted"/>
<comment type="caution">
    <text evidence="1">The sequence shown here is derived from an EMBL/GenBank/DDBJ whole genome shotgun (WGS) entry which is preliminary data.</text>
</comment>
<evidence type="ECO:0000313" key="2">
    <source>
        <dbReference type="Proteomes" id="UP001527052"/>
    </source>
</evidence>
<keyword evidence="2" id="KW-1185">Reference proteome</keyword>
<protein>
    <submittedName>
        <fullName evidence="1">Uncharacterized protein</fullName>
    </submittedName>
</protein>
<reference evidence="1 2" key="1">
    <citation type="submission" date="2022-05" db="EMBL/GenBank/DDBJ databases">
        <title>Genome Sequencing of Bee-Associated Microbes.</title>
        <authorList>
            <person name="Dunlap C."/>
        </authorList>
    </citation>
    <scope>NUCLEOTIDE SEQUENCE [LARGE SCALE GENOMIC DNA]</scope>
    <source>
        <strain evidence="1 2">NRRL BD-083</strain>
    </source>
</reference>
<evidence type="ECO:0000313" key="1">
    <source>
        <dbReference type="EMBL" id="MCY9549041.1"/>
    </source>
</evidence>
<dbReference type="EMBL" id="JAMDLZ010000040">
    <property type="protein sequence ID" value="MCY9549041.1"/>
    <property type="molecule type" value="Genomic_DNA"/>
</dbReference>
<dbReference type="Proteomes" id="UP001527052">
    <property type="component" value="Unassembled WGS sequence"/>
</dbReference>
<dbReference type="RefSeq" id="WP_268639043.1">
    <property type="nucleotide sequence ID" value="NZ_JAMDLZ010000040.1"/>
</dbReference>
<sequence length="85" mass="9591">MAEKVKVKVIKILTNSTFLSLKKEVHSLSWGDLNKQSSLFHWSINKRRDPCNSNGPIDGDSDDLPFEIKNIRGAKNGKTKENHQG</sequence>